<name>A0ABP6SJL5_9ACTN</name>
<dbReference type="PANTHER" id="PTHR11487">
    <property type="entry name" value="THIOESTERASE"/>
    <property type="match status" value="1"/>
</dbReference>
<reference evidence="4" key="1">
    <citation type="journal article" date="2019" name="Int. J. Syst. Evol. Microbiol.">
        <title>The Global Catalogue of Microorganisms (GCM) 10K type strain sequencing project: providing services to taxonomists for standard genome sequencing and annotation.</title>
        <authorList>
            <consortium name="The Broad Institute Genomics Platform"/>
            <consortium name="The Broad Institute Genome Sequencing Center for Infectious Disease"/>
            <person name="Wu L."/>
            <person name="Ma J."/>
        </authorList>
    </citation>
    <scope>NUCLEOTIDE SEQUENCE [LARGE SCALE GENOMIC DNA]</scope>
    <source>
        <strain evidence="4">JCM 9651</strain>
    </source>
</reference>
<dbReference type="Gene3D" id="3.40.50.1820">
    <property type="entry name" value="alpha/beta hydrolase"/>
    <property type="match status" value="1"/>
</dbReference>
<keyword evidence="4" id="KW-1185">Reference proteome</keyword>
<dbReference type="EMBL" id="BAAAYL010000001">
    <property type="protein sequence ID" value="GAA3378552.1"/>
    <property type="molecule type" value="Genomic_DNA"/>
</dbReference>
<dbReference type="Pfam" id="PF00975">
    <property type="entry name" value="Thioesterase"/>
    <property type="match status" value="1"/>
</dbReference>
<accession>A0ABP6SJL5</accession>
<evidence type="ECO:0000259" key="2">
    <source>
        <dbReference type="Pfam" id="PF00975"/>
    </source>
</evidence>
<comment type="similarity">
    <text evidence="1">Belongs to the thioesterase family.</text>
</comment>
<dbReference type="PANTHER" id="PTHR11487:SF0">
    <property type="entry name" value="S-ACYL FATTY ACID SYNTHASE THIOESTERASE, MEDIUM CHAIN"/>
    <property type="match status" value="1"/>
</dbReference>
<protein>
    <submittedName>
        <fullName evidence="3">Pyochelin biosynthesis editing thioesterase PchC</fullName>
    </submittedName>
</protein>
<gene>
    <name evidence="3" type="primary">pchC</name>
    <name evidence="3" type="ORF">GCM10020367_58510</name>
</gene>
<dbReference type="InterPro" id="IPR012223">
    <property type="entry name" value="TEII"/>
</dbReference>
<evidence type="ECO:0000313" key="3">
    <source>
        <dbReference type="EMBL" id="GAA3378552.1"/>
    </source>
</evidence>
<evidence type="ECO:0000313" key="4">
    <source>
        <dbReference type="Proteomes" id="UP001499990"/>
    </source>
</evidence>
<proteinExistence type="inferred from homology"/>
<dbReference type="InterPro" id="IPR001031">
    <property type="entry name" value="Thioesterase"/>
</dbReference>
<comment type="caution">
    <text evidence="3">The sequence shown here is derived from an EMBL/GenBank/DDBJ whole genome shotgun (WGS) entry which is preliminary data.</text>
</comment>
<feature type="domain" description="Thioesterase" evidence="2">
    <location>
        <begin position="27"/>
        <end position="248"/>
    </location>
</feature>
<dbReference type="RefSeq" id="WP_345043166.1">
    <property type="nucleotide sequence ID" value="NZ_BAAAYL010000001.1"/>
</dbReference>
<dbReference type="SUPFAM" id="SSF53474">
    <property type="entry name" value="alpha/beta-Hydrolases"/>
    <property type="match status" value="1"/>
</dbReference>
<dbReference type="InterPro" id="IPR029058">
    <property type="entry name" value="AB_hydrolase_fold"/>
</dbReference>
<evidence type="ECO:0000256" key="1">
    <source>
        <dbReference type="ARBA" id="ARBA00007169"/>
    </source>
</evidence>
<sequence length="265" mass="29684">MSVDPVSQDRRVGAFRRLAPRPYARARVLLFPHGGGSASYYRSWASAPWDVEFLAVQYPGWEDRYSESMPSDLQELAAAASADLSAEWRSLPTVLFGHSMGAVTAYEAARWLEATGQRPAALIVSRHPAPELTRAGKVHLGSDGELVEELRRTEATHVDILDDASLVQAFLPVIRNDYRLDETYRSLPGPRLRTPVTVLYGDRDPEILPWEAEGWREATDDSCDVRTFEGGHFYLDEHRDPVVEFLTAHARRASEEAPVPWLSSP</sequence>
<dbReference type="Proteomes" id="UP001499990">
    <property type="component" value="Unassembled WGS sequence"/>
</dbReference>
<organism evidence="3 4">
    <name type="scientific">Streptomyces sannanensis</name>
    <dbReference type="NCBI Taxonomy" id="285536"/>
    <lineage>
        <taxon>Bacteria</taxon>
        <taxon>Bacillati</taxon>
        <taxon>Actinomycetota</taxon>
        <taxon>Actinomycetes</taxon>
        <taxon>Kitasatosporales</taxon>
        <taxon>Streptomycetaceae</taxon>
        <taxon>Streptomyces</taxon>
    </lineage>
</organism>